<feature type="domain" description="Ubiquinol-cytochrome C reductase hinge" evidence="9">
    <location>
        <begin position="27"/>
        <end position="79"/>
    </location>
</feature>
<keyword evidence="4" id="KW-0679">Respiratory chain</keyword>
<evidence type="ECO:0000256" key="2">
    <source>
        <dbReference type="ARBA" id="ARBA00006498"/>
    </source>
</evidence>
<evidence type="ECO:0000313" key="11">
    <source>
        <dbReference type="Proteomes" id="UP001314205"/>
    </source>
</evidence>
<comment type="subcellular location">
    <subcellularLocation>
        <location evidence="1">Mitochondrion inner membrane</location>
    </subcellularLocation>
</comment>
<keyword evidence="5" id="KW-0999">Mitochondrion inner membrane</keyword>
<evidence type="ECO:0000256" key="6">
    <source>
        <dbReference type="ARBA" id="ARBA00022982"/>
    </source>
</evidence>
<keyword evidence="8" id="KW-0472">Membrane</keyword>
<evidence type="ECO:0000256" key="5">
    <source>
        <dbReference type="ARBA" id="ARBA00022792"/>
    </source>
</evidence>
<comment type="caution">
    <text evidence="10">The sequence shown here is derived from an EMBL/GenBank/DDBJ whole genome shotgun (WGS) entry which is preliminary data.</text>
</comment>
<keyword evidence="3" id="KW-0813">Transport</keyword>
<evidence type="ECO:0000256" key="7">
    <source>
        <dbReference type="ARBA" id="ARBA00023128"/>
    </source>
</evidence>
<protein>
    <recommendedName>
        <fullName evidence="9">Ubiquinol-cytochrome C reductase hinge domain-containing protein</fullName>
    </recommendedName>
</protein>
<evidence type="ECO:0000259" key="9">
    <source>
        <dbReference type="Pfam" id="PF02320"/>
    </source>
</evidence>
<keyword evidence="7" id="KW-0496">Mitochondrion</keyword>
<dbReference type="SUPFAM" id="SSF81531">
    <property type="entry name" value="Non-heme 11 kDa protein of cytochrome bc1 complex (Ubiquinol-cytochrome c reductase)"/>
    <property type="match status" value="1"/>
</dbReference>
<evidence type="ECO:0000313" key="10">
    <source>
        <dbReference type="EMBL" id="CAK1594636.1"/>
    </source>
</evidence>
<organism evidence="10 11">
    <name type="scientific">Parnassius mnemosyne</name>
    <name type="common">clouded apollo</name>
    <dbReference type="NCBI Taxonomy" id="213953"/>
    <lineage>
        <taxon>Eukaryota</taxon>
        <taxon>Metazoa</taxon>
        <taxon>Ecdysozoa</taxon>
        <taxon>Arthropoda</taxon>
        <taxon>Hexapoda</taxon>
        <taxon>Insecta</taxon>
        <taxon>Pterygota</taxon>
        <taxon>Neoptera</taxon>
        <taxon>Endopterygota</taxon>
        <taxon>Lepidoptera</taxon>
        <taxon>Glossata</taxon>
        <taxon>Ditrysia</taxon>
        <taxon>Papilionoidea</taxon>
        <taxon>Papilionidae</taxon>
        <taxon>Parnassiinae</taxon>
        <taxon>Parnassini</taxon>
        <taxon>Parnassius</taxon>
        <taxon>Driopa</taxon>
    </lineage>
</organism>
<dbReference type="GO" id="GO:0005743">
    <property type="term" value="C:mitochondrial inner membrane"/>
    <property type="evidence" value="ECO:0007669"/>
    <property type="project" value="UniProtKB-SubCell"/>
</dbReference>
<dbReference type="Proteomes" id="UP001314205">
    <property type="component" value="Unassembled WGS sequence"/>
</dbReference>
<name>A0AAV1LHM9_9NEOP</name>
<evidence type="ECO:0000256" key="1">
    <source>
        <dbReference type="ARBA" id="ARBA00004273"/>
    </source>
</evidence>
<keyword evidence="11" id="KW-1185">Reference proteome</keyword>
<evidence type="ECO:0000256" key="4">
    <source>
        <dbReference type="ARBA" id="ARBA00022660"/>
    </source>
</evidence>
<accession>A0AAV1LHM9</accession>
<dbReference type="EMBL" id="CAVLGL010000090">
    <property type="protein sequence ID" value="CAK1594636.1"/>
    <property type="molecule type" value="Genomic_DNA"/>
</dbReference>
<dbReference type="InterPro" id="IPR036811">
    <property type="entry name" value="Ubol_cytC_Rdtase_hinge_dom_sf"/>
</dbReference>
<sequence>MEFVLKNWYEKNHNSGDQLIKERGICLEDDCNVKKFYEVFKECETRVKGKPYTAETCEEEIVDLMEALDKCVGHKAFHKFA</sequence>
<dbReference type="AlphaFoldDB" id="A0AAV1LHM9"/>
<dbReference type="Pfam" id="PF02320">
    <property type="entry name" value="UCR_hinge"/>
    <property type="match status" value="1"/>
</dbReference>
<evidence type="ECO:0000256" key="3">
    <source>
        <dbReference type="ARBA" id="ARBA00022448"/>
    </source>
</evidence>
<evidence type="ECO:0000256" key="8">
    <source>
        <dbReference type="ARBA" id="ARBA00023136"/>
    </source>
</evidence>
<dbReference type="Gene3D" id="1.10.287.20">
    <property type="entry name" value="Ubiquinol-cytochrome C reductase hinge domain"/>
    <property type="match status" value="1"/>
</dbReference>
<comment type="similarity">
    <text evidence="2">Belongs to the UQCRH/QCR6 family.</text>
</comment>
<dbReference type="InterPro" id="IPR023184">
    <property type="entry name" value="Ubol_cytC_Rdtase_hinge_dom"/>
</dbReference>
<keyword evidence="6" id="KW-0249">Electron transport</keyword>
<proteinExistence type="inferred from homology"/>
<reference evidence="10 11" key="1">
    <citation type="submission" date="2023-11" db="EMBL/GenBank/DDBJ databases">
        <authorList>
            <person name="Hedman E."/>
            <person name="Englund M."/>
            <person name="Stromberg M."/>
            <person name="Nyberg Akerstrom W."/>
            <person name="Nylinder S."/>
            <person name="Jareborg N."/>
            <person name="Kallberg Y."/>
            <person name="Kronander E."/>
        </authorList>
    </citation>
    <scope>NUCLEOTIDE SEQUENCE [LARGE SCALE GENOMIC DNA]</scope>
</reference>
<gene>
    <name evidence="10" type="ORF">PARMNEM_LOCUS14240</name>
</gene>